<evidence type="ECO:0000313" key="3">
    <source>
        <dbReference type="Proteomes" id="UP000269221"/>
    </source>
</evidence>
<feature type="region of interest" description="Disordered" evidence="1">
    <location>
        <begin position="72"/>
        <end position="105"/>
    </location>
</feature>
<gene>
    <name evidence="2" type="ORF">DUI87_18331</name>
</gene>
<comment type="caution">
    <text evidence="2">The sequence shown here is derived from an EMBL/GenBank/DDBJ whole genome shotgun (WGS) entry which is preliminary data.</text>
</comment>
<reference evidence="2 3" key="1">
    <citation type="submission" date="2018-07" db="EMBL/GenBank/DDBJ databases">
        <title>A high quality draft genome assembly of the barn swallow (H. rustica rustica).</title>
        <authorList>
            <person name="Formenti G."/>
            <person name="Chiara M."/>
            <person name="Poveda L."/>
            <person name="Francoijs K.-J."/>
            <person name="Bonisoli-Alquati A."/>
            <person name="Canova L."/>
            <person name="Gianfranceschi L."/>
            <person name="Horner D.S."/>
            <person name="Saino N."/>
        </authorList>
    </citation>
    <scope>NUCLEOTIDE SEQUENCE [LARGE SCALE GENOMIC DNA]</scope>
    <source>
        <strain evidence="2">Chelidonia</strain>
        <tissue evidence="2">Blood</tissue>
    </source>
</reference>
<proteinExistence type="predicted"/>
<keyword evidence="3" id="KW-1185">Reference proteome</keyword>
<evidence type="ECO:0000313" key="2">
    <source>
        <dbReference type="EMBL" id="RMC05149.1"/>
    </source>
</evidence>
<dbReference type="Proteomes" id="UP000269221">
    <property type="component" value="Unassembled WGS sequence"/>
</dbReference>
<dbReference type="AlphaFoldDB" id="A0A3M0JWB5"/>
<sequence length="105" mass="11326">MAVHSGAQIHLQLMEDPTLEQVDVPKGVCGPWEACAGAGLLVGSVTPQEDPCWNSLFPRDCTPWMGSYTGAVCEDGQPRGRTRTGEDHGEMSPMGGMPRWSRGRV</sequence>
<dbReference type="EMBL" id="QRBI01000123">
    <property type="protein sequence ID" value="RMC05149.1"/>
    <property type="molecule type" value="Genomic_DNA"/>
</dbReference>
<organism evidence="2 3">
    <name type="scientific">Hirundo rustica rustica</name>
    <dbReference type="NCBI Taxonomy" id="333673"/>
    <lineage>
        <taxon>Eukaryota</taxon>
        <taxon>Metazoa</taxon>
        <taxon>Chordata</taxon>
        <taxon>Craniata</taxon>
        <taxon>Vertebrata</taxon>
        <taxon>Euteleostomi</taxon>
        <taxon>Archelosauria</taxon>
        <taxon>Archosauria</taxon>
        <taxon>Dinosauria</taxon>
        <taxon>Saurischia</taxon>
        <taxon>Theropoda</taxon>
        <taxon>Coelurosauria</taxon>
        <taxon>Aves</taxon>
        <taxon>Neognathae</taxon>
        <taxon>Neoaves</taxon>
        <taxon>Telluraves</taxon>
        <taxon>Australaves</taxon>
        <taxon>Passeriformes</taxon>
        <taxon>Sylvioidea</taxon>
        <taxon>Hirundinidae</taxon>
        <taxon>Hirundo</taxon>
    </lineage>
</organism>
<name>A0A3M0JWB5_HIRRU</name>
<dbReference type="OrthoDB" id="9395480at2759"/>
<accession>A0A3M0JWB5</accession>
<protein>
    <submittedName>
        <fullName evidence="2">Uncharacterized protein</fullName>
    </submittedName>
</protein>
<evidence type="ECO:0000256" key="1">
    <source>
        <dbReference type="SAM" id="MobiDB-lite"/>
    </source>
</evidence>